<comment type="caution">
    <text evidence="3">The sequence shown here is derived from an EMBL/GenBank/DDBJ whole genome shotgun (WGS) entry which is preliminary data.</text>
</comment>
<name>A0A9D1TPA3_9BACT</name>
<protein>
    <recommendedName>
        <fullName evidence="2">ORC1/DEAH AAA+ ATPase domain-containing protein</fullName>
    </recommendedName>
</protein>
<dbReference type="Gene3D" id="3.40.50.300">
    <property type="entry name" value="P-loop containing nucleotide triphosphate hydrolases"/>
    <property type="match status" value="1"/>
</dbReference>
<dbReference type="Proteomes" id="UP000886752">
    <property type="component" value="Unassembled WGS sequence"/>
</dbReference>
<feature type="compositionally biased region" description="Acidic residues" evidence="1">
    <location>
        <begin position="585"/>
        <end position="616"/>
    </location>
</feature>
<evidence type="ECO:0000256" key="1">
    <source>
        <dbReference type="SAM" id="MobiDB-lite"/>
    </source>
</evidence>
<feature type="compositionally biased region" description="Basic residues" evidence="1">
    <location>
        <begin position="457"/>
        <end position="475"/>
    </location>
</feature>
<reference evidence="3" key="1">
    <citation type="journal article" date="2021" name="PeerJ">
        <title>Extensive microbial diversity within the chicken gut microbiome revealed by metagenomics and culture.</title>
        <authorList>
            <person name="Gilroy R."/>
            <person name="Ravi A."/>
            <person name="Getino M."/>
            <person name="Pursley I."/>
            <person name="Horton D.L."/>
            <person name="Alikhan N.F."/>
            <person name="Baker D."/>
            <person name="Gharbi K."/>
            <person name="Hall N."/>
            <person name="Watson M."/>
            <person name="Adriaenssens E.M."/>
            <person name="Foster-Nyarko E."/>
            <person name="Jarju S."/>
            <person name="Secka A."/>
            <person name="Antonio M."/>
            <person name="Oren A."/>
            <person name="Chaudhuri R.R."/>
            <person name="La Ragione R."/>
            <person name="Hildebrand F."/>
            <person name="Pallen M.J."/>
        </authorList>
    </citation>
    <scope>NUCLEOTIDE SEQUENCE</scope>
    <source>
        <strain evidence="3">ChiHecec2B26-446</strain>
    </source>
</reference>
<dbReference type="SUPFAM" id="SSF52540">
    <property type="entry name" value="P-loop containing nucleoside triphosphate hydrolases"/>
    <property type="match status" value="1"/>
</dbReference>
<feature type="compositionally biased region" description="Acidic residues" evidence="1">
    <location>
        <begin position="409"/>
        <end position="421"/>
    </location>
</feature>
<organism evidence="3 4">
    <name type="scientific">Candidatus Desulfovibrio intestinipullorum</name>
    <dbReference type="NCBI Taxonomy" id="2838536"/>
    <lineage>
        <taxon>Bacteria</taxon>
        <taxon>Pseudomonadati</taxon>
        <taxon>Thermodesulfobacteriota</taxon>
        <taxon>Desulfovibrionia</taxon>
        <taxon>Desulfovibrionales</taxon>
        <taxon>Desulfovibrionaceae</taxon>
        <taxon>Desulfovibrio</taxon>
    </lineage>
</organism>
<dbReference type="GO" id="GO:0016887">
    <property type="term" value="F:ATP hydrolysis activity"/>
    <property type="evidence" value="ECO:0007669"/>
    <property type="project" value="InterPro"/>
</dbReference>
<accession>A0A9D1TPA3</accession>
<dbReference type="InterPro" id="IPR027417">
    <property type="entry name" value="P-loop_NTPase"/>
</dbReference>
<dbReference type="Pfam" id="PF13401">
    <property type="entry name" value="AAA_22"/>
    <property type="match status" value="1"/>
</dbReference>
<dbReference type="InterPro" id="IPR049945">
    <property type="entry name" value="AAA_22"/>
</dbReference>
<feature type="compositionally biased region" description="Basic and acidic residues" evidence="1">
    <location>
        <begin position="499"/>
        <end position="523"/>
    </location>
</feature>
<feature type="compositionally biased region" description="Low complexity" evidence="1">
    <location>
        <begin position="649"/>
        <end position="661"/>
    </location>
</feature>
<reference evidence="3" key="2">
    <citation type="submission" date="2021-04" db="EMBL/GenBank/DDBJ databases">
        <authorList>
            <person name="Gilroy R."/>
        </authorList>
    </citation>
    <scope>NUCLEOTIDE SEQUENCE</scope>
    <source>
        <strain evidence="3">ChiHecec2B26-446</strain>
    </source>
</reference>
<feature type="region of interest" description="Disordered" evidence="1">
    <location>
        <begin position="371"/>
        <end position="421"/>
    </location>
</feature>
<feature type="region of interest" description="Disordered" evidence="1">
    <location>
        <begin position="434"/>
        <end position="667"/>
    </location>
</feature>
<dbReference type="EMBL" id="DXHV01000035">
    <property type="protein sequence ID" value="HIW00169.1"/>
    <property type="molecule type" value="Genomic_DNA"/>
</dbReference>
<evidence type="ECO:0000313" key="3">
    <source>
        <dbReference type="EMBL" id="HIW00169.1"/>
    </source>
</evidence>
<feature type="domain" description="ORC1/DEAH AAA+ ATPase" evidence="2">
    <location>
        <begin position="1491"/>
        <end position="1616"/>
    </location>
</feature>
<evidence type="ECO:0000259" key="2">
    <source>
        <dbReference type="Pfam" id="PF13401"/>
    </source>
</evidence>
<gene>
    <name evidence="3" type="ORF">H9894_03145</name>
</gene>
<sequence length="2129" mass="236584">MPGKIPGWFQKRFQETVQEYTQREQAELDLIAGFPDLMNCLWKEHSSTITARRLLVPDETKVTVAYALGNFPGIAPMTQRELIQLRHHCQNNRELRSFILASWVYGILSRVLGEEDLLPVEELVFLFFCPRLTSLDPDLGIRESLVLDALEEADSEDDLKELLQSLQPLDLPARLALRIKALRDIIVPLYNCRLEARWQETAGRPWKGLASFADLQKDFKALEDIHSRLCDQILPLRVLLADEALASRPELAALRGMELPELARHVEEHADSLTTLALRLVEDNLPTFDAEKVKGQLRALQPALSAHDLAVAEAQVNDIASGRVAEQKSELVTIILPAMTGERAFNILDDILEGGYTHRFLSELARGNYHLPDSAGDPVPAPDPVSAGTQADPAERPETRADTGAQTEQELEAETGTEADIEADITTGIAADPEAAAESEAGPEGETAARTEAQTHTKSRTKAGRKAKRKGKNRHALNLARSRAQAAPVQAVPGTDSVTSEHGEQGATVEQKENETEPSEHLAKPGTPTDEAAAVPVGQNDADNTIDTATAVLATDANLAQADEDLLPDREQDTSLSSPATGQQDEQEEDEPDEPDNLEVDLAAEPEAGQEAEEGAEPAASASLTAAAETSSPAGNGTPSLCEQGLSRQQGADQTQQTSQADESEQDDVIELTELVEQADRQKTQEEQGTPASEPLVQPSWDRLHALACRLLDTGSTAALHWLVTRDFARAAASGDAGHELCPPWLSELVHLGLHLRPRFSEACQRCHQLLDTAHAQYSNLSDEQSLLLAASLIRPVLFLPQPSLIPMLVHLGTRHRAYAPFFSALRDFAIASRPMDEQFLTMQSAEDLRRSELEQLREDTIAFRLRMERAKLPFQPATMVRRNLFKKTGLFGRCLEACLQGDFGPMEDCLAMDWSLSARRDLIEKVHAGERRDLRKIVSSAQTHLLEDMDQALALLRHWHMFSSTEGIQTDEALHDALLAAIRLPEQARSCEEGLLQRTLGLLKNCRSGASYLTETVDPCLELKLWPLTLPAGDGLQECRPGQALQALEELDPDRLARADALSVAVHMLHGELVLSEDYLRVYKAGGRELARDELVQAATQANLPFELSEEAIRLDDLLAHEREVWNRRLESEKDLCLQKISDAYFRGAILSAQQTLYRDSCLTTARSHLDQGTPAQGIRELHALQAELNTHEEEQQRILLDRMEALQEAHKDKPLLQRLLRDMAERLVRTENMYSEAYAALATVEEQLASGGDLQEAAPEPMREHPSSSELFYDLLEKDPSSLRFGDADAGQCWRNVTTSLRRNNALSARERGFVTSLVRQLGFSLDRDEELSEANREGRPCFWRILRCRATIKSPLPQWGSRSGGLQTFVFGWDVTPERLQQKLRNSLNTGILSAQQATTIICCNPLSAADRRKILVYCNNLNFPVLIVDTHLYTWLSCQENRIDALFGVTLAGMACNPFTPEVAGAVPPEMFFGREGVIADILDPSGPCIVYGGRQLGKTALLQQIASRRDPTLLIVHYSMPAVSQLLDSLINELHKKKLENVTRTNLEQSVRDYLDSHPDKKGILVLVDECDRALEEDARGDFAQVHALSTLMQRTSRAFKIVLTGLHSVQRFSHVSNVPLIHFGTPVCIGPLPPNDAYDLLVTPLRWLGLEFKDKKLAYMAINHCNYHPKLIQMLGEELIKAVRPLRTRGETSFSITRAVLFNVLNARPLQQKIRDCFEITLNLDECYLVIGYTMALLSLQAAEEGGAPGCGTGIQLGALQEELAGYWPAAFSRRPGDFSMLESLLHEMEGLGLLVSTGGSYRLRTPNIINLLGGEETIRSKLEPYATKPYQPEIQLDEWRVDKAEALVASQYNTIAEKRNGLIYIVGSSALGLDDVPAALASIARDQHIGRCQELTGSTVQELTSGLHNSYNRWTDGLLLWVNASRTPHVPAFMLEAARWLGSLHPERRYVRLVCLLDPQAYYDLCTKDSCHRLQQLGDVTRLLLHPWTQYSLETWYKLKGATMLPANGTLLEESGGWHALLFPRLQNRPMPSVEDYFARRGVCFPEQEDVYRLLGLFCDFCDENVPTLSVSDCLDELADLGQARVNQLIAMLRDLRVLVDEGSDRLALAFGIEAGLRRRQS</sequence>
<evidence type="ECO:0000313" key="4">
    <source>
        <dbReference type="Proteomes" id="UP000886752"/>
    </source>
</evidence>
<proteinExistence type="predicted"/>
<feature type="compositionally biased region" description="Low complexity" evidence="1">
    <location>
        <begin position="617"/>
        <end position="634"/>
    </location>
</feature>